<evidence type="ECO:0000313" key="1">
    <source>
        <dbReference type="EMBL" id="KAI8555230.1"/>
    </source>
</evidence>
<accession>A0ACC0NPM4</accession>
<keyword evidence="2" id="KW-1185">Reference proteome</keyword>
<dbReference type="EMBL" id="CM046392">
    <property type="protein sequence ID" value="KAI8555230.1"/>
    <property type="molecule type" value="Genomic_DNA"/>
</dbReference>
<reference evidence="1" key="1">
    <citation type="submission" date="2022-02" db="EMBL/GenBank/DDBJ databases">
        <title>Plant Genome Project.</title>
        <authorList>
            <person name="Zhang R.-G."/>
        </authorList>
    </citation>
    <scope>NUCLEOTIDE SEQUENCE</scope>
    <source>
        <strain evidence="1">AT1</strain>
    </source>
</reference>
<organism evidence="1 2">
    <name type="scientific">Rhododendron molle</name>
    <name type="common">Chinese azalea</name>
    <name type="synonym">Azalea mollis</name>
    <dbReference type="NCBI Taxonomy" id="49168"/>
    <lineage>
        <taxon>Eukaryota</taxon>
        <taxon>Viridiplantae</taxon>
        <taxon>Streptophyta</taxon>
        <taxon>Embryophyta</taxon>
        <taxon>Tracheophyta</taxon>
        <taxon>Spermatophyta</taxon>
        <taxon>Magnoliopsida</taxon>
        <taxon>eudicotyledons</taxon>
        <taxon>Gunneridae</taxon>
        <taxon>Pentapetalae</taxon>
        <taxon>asterids</taxon>
        <taxon>Ericales</taxon>
        <taxon>Ericaceae</taxon>
        <taxon>Ericoideae</taxon>
        <taxon>Rhodoreae</taxon>
        <taxon>Rhododendron</taxon>
    </lineage>
</organism>
<evidence type="ECO:0000313" key="2">
    <source>
        <dbReference type="Proteomes" id="UP001062846"/>
    </source>
</evidence>
<dbReference type="Proteomes" id="UP001062846">
    <property type="component" value="Chromosome 5"/>
</dbReference>
<proteinExistence type="predicted"/>
<protein>
    <submittedName>
        <fullName evidence="1">Uncharacterized protein</fullName>
    </submittedName>
</protein>
<comment type="caution">
    <text evidence="1">The sequence shown here is derived from an EMBL/GenBank/DDBJ whole genome shotgun (WGS) entry which is preliminary data.</text>
</comment>
<gene>
    <name evidence="1" type="ORF">RHMOL_Rhmol05G0158400</name>
</gene>
<name>A0ACC0NPM4_RHOML</name>
<sequence>MAEHSGNGSGGEVSDHPEDAEAPMETESEDQEVTEVVGVEAATPLDLSMKVAGSVMVGRSPGEANHGGDGRAPEAEPRAIEEVGAMGPSVEPVGSTSSDIVKPLADHKYDVAEHLPDEALAKLLEDNPAIGELVLKAKEERARAIAATEATERAKRERKEKEEPLRDAEAEERARAEAQGPQVKAVAEAGAMTRPAFFSGGVHTSDAIPIYSVGLCSIRTTADRVRRRDCVEGP</sequence>